<name>A0A3Q3FE24_KRYMA</name>
<dbReference type="InterPro" id="IPR000276">
    <property type="entry name" value="GPCR_Rhodpsn"/>
</dbReference>
<evidence type="ECO:0000256" key="2">
    <source>
        <dbReference type="ARBA" id="ARBA00022692"/>
    </source>
</evidence>
<accession>A0A3Q3FE24</accession>
<feature type="domain" description="G-protein coupled receptors family 1 profile" evidence="7">
    <location>
        <begin position="30"/>
        <end position="261"/>
    </location>
</feature>
<evidence type="ECO:0000259" key="7">
    <source>
        <dbReference type="PROSITE" id="PS50262"/>
    </source>
</evidence>
<feature type="transmembrane region" description="Helical" evidence="6">
    <location>
        <begin position="12"/>
        <end position="38"/>
    </location>
</feature>
<reference evidence="8" key="2">
    <citation type="submission" date="2025-09" db="UniProtKB">
        <authorList>
            <consortium name="Ensembl"/>
        </authorList>
    </citation>
    <scope>IDENTIFICATION</scope>
</reference>
<dbReference type="PROSITE" id="PS50262">
    <property type="entry name" value="G_PROTEIN_RECEP_F1_2"/>
    <property type="match status" value="1"/>
</dbReference>
<keyword evidence="5" id="KW-0807">Transducer</keyword>
<reference evidence="8" key="1">
    <citation type="submission" date="2025-08" db="UniProtKB">
        <authorList>
            <consortium name="Ensembl"/>
        </authorList>
    </citation>
    <scope>IDENTIFICATION</scope>
</reference>
<organism evidence="8 9">
    <name type="scientific">Kryptolebias marmoratus</name>
    <name type="common">Mangrove killifish</name>
    <name type="synonym">Rivulus marmoratus</name>
    <dbReference type="NCBI Taxonomy" id="37003"/>
    <lineage>
        <taxon>Eukaryota</taxon>
        <taxon>Metazoa</taxon>
        <taxon>Chordata</taxon>
        <taxon>Craniata</taxon>
        <taxon>Vertebrata</taxon>
        <taxon>Euteleostomi</taxon>
        <taxon>Actinopterygii</taxon>
        <taxon>Neopterygii</taxon>
        <taxon>Teleostei</taxon>
        <taxon>Neoteleostei</taxon>
        <taxon>Acanthomorphata</taxon>
        <taxon>Ovalentaria</taxon>
        <taxon>Atherinomorphae</taxon>
        <taxon>Cyprinodontiformes</taxon>
        <taxon>Rivulidae</taxon>
        <taxon>Kryptolebias</taxon>
    </lineage>
</organism>
<dbReference type="Proteomes" id="UP000264800">
    <property type="component" value="Unplaced"/>
</dbReference>
<dbReference type="PROSITE" id="PS00237">
    <property type="entry name" value="G_PROTEIN_RECEP_F1_1"/>
    <property type="match status" value="1"/>
</dbReference>
<keyword evidence="5" id="KW-0675">Receptor</keyword>
<evidence type="ECO:0000256" key="4">
    <source>
        <dbReference type="ARBA" id="ARBA00023136"/>
    </source>
</evidence>
<dbReference type="GO" id="GO:0004984">
    <property type="term" value="F:olfactory receptor activity"/>
    <property type="evidence" value="ECO:0007669"/>
    <property type="project" value="TreeGrafter"/>
</dbReference>
<dbReference type="GO" id="GO:0004930">
    <property type="term" value="F:G protein-coupled receptor activity"/>
    <property type="evidence" value="ECO:0007669"/>
    <property type="project" value="UniProtKB-KW"/>
</dbReference>
<dbReference type="OMA" id="CEPDMME"/>
<evidence type="ECO:0000256" key="5">
    <source>
        <dbReference type="RuleBase" id="RU000688"/>
    </source>
</evidence>
<keyword evidence="9" id="KW-1185">Reference proteome</keyword>
<sequence length="261" mass="30121">YLFHSIIPDEEAVPVLMSVFVLLTLFSFVVNMCTLYSIERSDDLSWQPRFILCENLIVSDLLQTATFGPAVIYSLVRRQTMAFNPWCYLQYMVGTASIFSSLSTITSMALERYLYVCFALRYLVIVTQMRLRIVLIFIWVYSISIGIISMALLLHNGKEENNHHVTMGLLCEPDVMEQHMGSPRPSAIFRKLFGSCTLLLCLLAHAFSYFKMSQHPSNAVLPFYMWNHTARKTVMFYCGMLFLQLLPLLIKVTSDALWEFR</sequence>
<keyword evidence="3 6" id="KW-1133">Transmembrane helix</keyword>
<proteinExistence type="inferred from homology"/>
<dbReference type="GO" id="GO:0005549">
    <property type="term" value="F:odorant binding"/>
    <property type="evidence" value="ECO:0007669"/>
    <property type="project" value="TreeGrafter"/>
</dbReference>
<dbReference type="SUPFAM" id="SSF81321">
    <property type="entry name" value="Family A G protein-coupled receptor-like"/>
    <property type="match status" value="1"/>
</dbReference>
<feature type="transmembrane region" description="Helical" evidence="6">
    <location>
        <begin position="88"/>
        <end position="110"/>
    </location>
</feature>
<comment type="subcellular location">
    <subcellularLocation>
        <location evidence="1">Membrane</location>
    </subcellularLocation>
</comment>
<evidence type="ECO:0000256" key="3">
    <source>
        <dbReference type="ARBA" id="ARBA00022989"/>
    </source>
</evidence>
<feature type="transmembrane region" description="Helical" evidence="6">
    <location>
        <begin position="192"/>
        <end position="212"/>
    </location>
</feature>
<feature type="transmembrane region" description="Helical" evidence="6">
    <location>
        <begin position="50"/>
        <end position="76"/>
    </location>
</feature>
<dbReference type="PANTHER" id="PTHR26451">
    <property type="entry name" value="G_PROTEIN_RECEP_F1_2 DOMAIN-CONTAINING PROTEIN"/>
    <property type="match status" value="1"/>
</dbReference>
<dbReference type="InterPro" id="IPR017452">
    <property type="entry name" value="GPCR_Rhodpsn_7TM"/>
</dbReference>
<dbReference type="CDD" id="cd00637">
    <property type="entry name" value="7tm_classA_rhodopsin-like"/>
    <property type="match status" value="1"/>
</dbReference>
<dbReference type="GO" id="GO:0016020">
    <property type="term" value="C:membrane"/>
    <property type="evidence" value="ECO:0007669"/>
    <property type="project" value="UniProtKB-SubCell"/>
</dbReference>
<dbReference type="GeneTree" id="ENSGT00920000149641"/>
<evidence type="ECO:0000313" key="9">
    <source>
        <dbReference type="Proteomes" id="UP000264800"/>
    </source>
</evidence>
<evidence type="ECO:0000256" key="6">
    <source>
        <dbReference type="SAM" id="Phobius"/>
    </source>
</evidence>
<protein>
    <submittedName>
        <fullName evidence="8">Melanocyte-stimulating hormone receptor-like</fullName>
    </submittedName>
</protein>
<evidence type="ECO:0000256" key="1">
    <source>
        <dbReference type="ARBA" id="ARBA00004370"/>
    </source>
</evidence>
<dbReference type="AlphaFoldDB" id="A0A3Q3FE24"/>
<keyword evidence="5" id="KW-0297">G-protein coupled receptor</keyword>
<dbReference type="Pfam" id="PF00001">
    <property type="entry name" value="7tm_1"/>
    <property type="match status" value="1"/>
</dbReference>
<keyword evidence="2 5" id="KW-0812">Transmembrane</keyword>
<dbReference type="InterPro" id="IPR052921">
    <property type="entry name" value="GPCR1_Superfamily_Member"/>
</dbReference>
<dbReference type="Gene3D" id="1.20.1070.10">
    <property type="entry name" value="Rhodopsin 7-helix transmembrane proteins"/>
    <property type="match status" value="1"/>
</dbReference>
<dbReference type="Ensembl" id="ENSKMAT00000011730.1">
    <property type="protein sequence ID" value="ENSKMAP00000011552.1"/>
    <property type="gene ID" value="ENSKMAG00000008696.1"/>
</dbReference>
<keyword evidence="4 6" id="KW-0472">Membrane</keyword>
<dbReference type="PRINTS" id="PR00237">
    <property type="entry name" value="GPCRRHODOPSN"/>
</dbReference>
<feature type="transmembrane region" description="Helical" evidence="6">
    <location>
        <begin position="131"/>
        <end position="154"/>
    </location>
</feature>
<feature type="transmembrane region" description="Helical" evidence="6">
    <location>
        <begin position="233"/>
        <end position="250"/>
    </location>
</feature>
<dbReference type="PANTHER" id="PTHR26451:SF905">
    <property type="entry name" value="OLFACTORY RECEPTOR 2G3-LIKE"/>
    <property type="match status" value="1"/>
</dbReference>
<comment type="similarity">
    <text evidence="5">Belongs to the G-protein coupled receptor 1 family.</text>
</comment>
<evidence type="ECO:0000313" key="8">
    <source>
        <dbReference type="Ensembl" id="ENSKMAP00000011552.1"/>
    </source>
</evidence>